<dbReference type="Pfam" id="PF02470">
    <property type="entry name" value="MlaD"/>
    <property type="match status" value="1"/>
</dbReference>
<evidence type="ECO:0000256" key="1">
    <source>
        <dbReference type="SAM" id="Phobius"/>
    </source>
</evidence>
<evidence type="ECO:0000313" key="4">
    <source>
        <dbReference type="Proteomes" id="UP000550729"/>
    </source>
</evidence>
<evidence type="ECO:0000313" key="3">
    <source>
        <dbReference type="EMBL" id="NMO00733.1"/>
    </source>
</evidence>
<dbReference type="EMBL" id="JABBNB010000005">
    <property type="protein sequence ID" value="NMO00733.1"/>
    <property type="molecule type" value="Genomic_DNA"/>
</dbReference>
<feature type="domain" description="Mce/MlaD" evidence="2">
    <location>
        <begin position="48"/>
        <end position="123"/>
    </location>
</feature>
<keyword evidence="1" id="KW-0812">Transmembrane</keyword>
<comment type="caution">
    <text evidence="3">The sequence shown here is derived from an EMBL/GenBank/DDBJ whole genome shotgun (WGS) entry which is preliminary data.</text>
</comment>
<protein>
    <recommendedName>
        <fullName evidence="2">Mce/MlaD domain-containing protein</fullName>
    </recommendedName>
</protein>
<keyword evidence="1" id="KW-0472">Membrane</keyword>
<reference evidence="3 4" key="1">
    <citation type="submission" date="2020-04" db="EMBL/GenBank/DDBJ databases">
        <title>Gordonia sp. nov. TBRC 11910.</title>
        <authorList>
            <person name="Suriyachadkun C."/>
        </authorList>
    </citation>
    <scope>NUCLEOTIDE SEQUENCE [LARGE SCALE GENOMIC DNA]</scope>
    <source>
        <strain evidence="3 4">TBRC 11910</strain>
    </source>
</reference>
<evidence type="ECO:0000259" key="2">
    <source>
        <dbReference type="Pfam" id="PF02470"/>
    </source>
</evidence>
<organism evidence="3 4">
    <name type="scientific">Gordonia asplenii</name>
    <dbReference type="NCBI Taxonomy" id="2725283"/>
    <lineage>
        <taxon>Bacteria</taxon>
        <taxon>Bacillati</taxon>
        <taxon>Actinomycetota</taxon>
        <taxon>Actinomycetes</taxon>
        <taxon>Mycobacteriales</taxon>
        <taxon>Gordoniaceae</taxon>
        <taxon>Gordonia</taxon>
    </lineage>
</organism>
<keyword evidence="4" id="KW-1185">Reference proteome</keyword>
<sequence>MTDFRTPGMAASPATFAKRAVIAIIVTAILVIGAVVVTAMLPDDNMHIAMHTDVVAGGIEPGTAVVLNGDEIGQVASVRADGTKFVVGLTINPAYRDRKDVLTSAMQVTYAPKNLFGIGAVELTAQPGGDPLSNDADFYPDTPVDSTLTTLLRGLSDLQTEAFAPYVSDILSNANKATMGLLPVIGTVSELATEIADTQKLPTSVTMPQMAALLSGLNATTVAALPGLRSLMSWQAAQRPGFIDKANDGLGAAYSTLLPIINDILGKDIGQTMPLVPALTQIVARIQQSFPDSYDNGLEIAALIERIRRAMPAGADGRPMLNVDVVLRGIPGVTAALTSPTGGHR</sequence>
<dbReference type="RefSeq" id="WP_170193247.1">
    <property type="nucleotide sequence ID" value="NZ_JABBNB010000005.1"/>
</dbReference>
<keyword evidence="1" id="KW-1133">Transmembrane helix</keyword>
<gene>
    <name evidence="3" type="ORF">HH308_05825</name>
</gene>
<dbReference type="InterPro" id="IPR003399">
    <property type="entry name" value="Mce/MlaD"/>
</dbReference>
<name>A0A848KW98_9ACTN</name>
<proteinExistence type="predicted"/>
<accession>A0A848KW98</accession>
<dbReference type="AlphaFoldDB" id="A0A848KW98"/>
<feature type="transmembrane region" description="Helical" evidence="1">
    <location>
        <begin position="20"/>
        <end position="41"/>
    </location>
</feature>
<dbReference type="Proteomes" id="UP000550729">
    <property type="component" value="Unassembled WGS sequence"/>
</dbReference>